<organism evidence="1">
    <name type="scientific">uncultured Helicobacter sp</name>
    <dbReference type="NCBI Taxonomy" id="175537"/>
    <lineage>
        <taxon>Bacteria</taxon>
        <taxon>Pseudomonadati</taxon>
        <taxon>Campylobacterota</taxon>
        <taxon>Epsilonproteobacteria</taxon>
        <taxon>Campylobacterales</taxon>
        <taxon>Helicobacteraceae</taxon>
        <taxon>Helicobacter</taxon>
        <taxon>environmental samples</taxon>
    </lineage>
</organism>
<dbReference type="SUPFAM" id="SSF56925">
    <property type="entry name" value="OMPA-like"/>
    <property type="match status" value="1"/>
</dbReference>
<name>A0A650EMT0_9HELI</name>
<evidence type="ECO:0008006" key="2">
    <source>
        <dbReference type="Google" id="ProtNLM"/>
    </source>
</evidence>
<dbReference type="InterPro" id="IPR002718">
    <property type="entry name" value="OMP_Helicobacter"/>
</dbReference>
<gene>
    <name evidence="1" type="ORF">Helico5904_1400</name>
</gene>
<dbReference type="AlphaFoldDB" id="A0A650EMT0"/>
<proteinExistence type="predicted"/>
<accession>A0A650EMT0</accession>
<protein>
    <recommendedName>
        <fullName evidence="2">Outer membrane protein beta-barrel domain-containing protein</fullName>
    </recommendedName>
</protein>
<dbReference type="Gene3D" id="2.40.160.20">
    <property type="match status" value="1"/>
</dbReference>
<dbReference type="Pfam" id="PF01856">
    <property type="entry name" value="HP_OMP"/>
    <property type="match status" value="1"/>
</dbReference>
<dbReference type="InterPro" id="IPR011250">
    <property type="entry name" value="OMP/PagP_B-barrel"/>
</dbReference>
<dbReference type="EMBL" id="MN577569">
    <property type="protein sequence ID" value="QGT50468.1"/>
    <property type="molecule type" value="Genomic_DNA"/>
</dbReference>
<evidence type="ECO:0000313" key="1">
    <source>
        <dbReference type="EMBL" id="QGT50468.1"/>
    </source>
</evidence>
<sequence length="236" mass="27101">MRKKWGWIFYLLMSLGIFELRAGESGLFLGGSLSLENAHYDGLFITQSAGPMRYYPHSNDSKNHIGFALRGGYQFFTSDARLGARIYFDYQSGSATYKDEMQKEYLMDTHYMGFNADLLFEILQVNHTTLGVFAGGGYSLLTHQFKDGYYTIHSDNHEGAKIKGNGWNYQAGISLTIKSKHRIEWEMRYYQPTLRYESAIVSGYVTGANPSMWADESISLRISDMIVYRLNYVYVF</sequence>
<reference evidence="1" key="1">
    <citation type="journal article" date="2020" name="J. ISSAAS">
        <title>Lactobacilli and other gastrointestinal microbiota of Peromyscus leucopus, reservoir host for agents of Lyme disease and other zoonoses in North America.</title>
        <authorList>
            <person name="Milovic A."/>
            <person name="Bassam K."/>
            <person name="Shao H."/>
            <person name="Chatzistamou I."/>
            <person name="Tufts D.M."/>
            <person name="Diuk-Wasser M."/>
            <person name="Barbour A.G."/>
        </authorList>
    </citation>
    <scope>NUCLEOTIDE SEQUENCE</scope>
    <source>
        <strain evidence="1">LL4</strain>
    </source>
</reference>